<dbReference type="OrthoDB" id="9774290at2"/>
<dbReference type="Pfam" id="PF02595">
    <property type="entry name" value="Gly_kinase"/>
    <property type="match status" value="2"/>
</dbReference>
<organism evidence="2 3">
    <name type="scientific">Demequina mangrovi</name>
    <dbReference type="NCBI Taxonomy" id="1043493"/>
    <lineage>
        <taxon>Bacteria</taxon>
        <taxon>Bacillati</taxon>
        <taxon>Actinomycetota</taxon>
        <taxon>Actinomycetes</taxon>
        <taxon>Micrococcales</taxon>
        <taxon>Demequinaceae</taxon>
        <taxon>Demequina</taxon>
    </lineage>
</organism>
<dbReference type="STRING" id="1043493.SAMN05421637_0629"/>
<keyword evidence="3" id="KW-1185">Reference proteome</keyword>
<dbReference type="PANTHER" id="PTHR21599:SF0">
    <property type="entry name" value="GLYCERATE KINASE"/>
    <property type="match status" value="1"/>
</dbReference>
<keyword evidence="1 2" id="KW-0418">Kinase</keyword>
<dbReference type="GO" id="GO:0031388">
    <property type="term" value="P:organic acid phosphorylation"/>
    <property type="evidence" value="ECO:0007669"/>
    <property type="project" value="UniProtKB-UniRule"/>
</dbReference>
<dbReference type="EMBL" id="FNZI01000001">
    <property type="protein sequence ID" value="SEI98057.1"/>
    <property type="molecule type" value="Genomic_DNA"/>
</dbReference>
<evidence type="ECO:0000256" key="1">
    <source>
        <dbReference type="PIRNR" id="PIRNR006078"/>
    </source>
</evidence>
<dbReference type="SUPFAM" id="SSF110738">
    <property type="entry name" value="Glycerate kinase I"/>
    <property type="match status" value="1"/>
</dbReference>
<sequence>MRVVVAPDAFKGTCPAERAAAAIARGWRGVRPDDAVVEIPQADGGEGTLEAVRGALPAAVLRDAGPVTGPDGAEVPGAWLDLGDGTAVCELATVAGLTLMARPDPLGATSRGLGEVMAHAIDAGATRLVIALGGSASTDGGLPVLEALGDRRPPPGGATVLCDVRAPLLGPGGAAAVFGPQKGASAADVVALEARLRSVAARLGADPHAPGAGAAGGVGYALLAWGATLVEGAPEVARVTGLDREGAGAGVVVTGEGRFDAQSSMGKVAGHALATFPRVAVIAGEIAADPGVPSVELTALAGSREAAMADAERCLEEAGRRLARTLSG</sequence>
<gene>
    <name evidence="2" type="ORF">SAMN05421637_0629</name>
</gene>
<name>A0A1H6V8H2_9MICO</name>
<dbReference type="InterPro" id="IPR018193">
    <property type="entry name" value="Glyc_kinase_flavodox-like_fold"/>
</dbReference>
<dbReference type="AlphaFoldDB" id="A0A1H6V8H2"/>
<dbReference type="InterPro" id="IPR036129">
    <property type="entry name" value="Glycerate_kinase_sf"/>
</dbReference>
<dbReference type="RefSeq" id="WP_042212895.1">
    <property type="nucleotide sequence ID" value="NZ_BBLU01000002.1"/>
</dbReference>
<dbReference type="PIRSF" id="PIRSF006078">
    <property type="entry name" value="GlxK"/>
    <property type="match status" value="1"/>
</dbReference>
<dbReference type="PANTHER" id="PTHR21599">
    <property type="entry name" value="GLYCERATE KINASE"/>
    <property type="match status" value="1"/>
</dbReference>
<keyword evidence="1" id="KW-0808">Transferase</keyword>
<dbReference type="Gene3D" id="3.90.1510.10">
    <property type="entry name" value="Glycerate kinase, domain 2"/>
    <property type="match status" value="2"/>
</dbReference>
<reference evidence="3" key="1">
    <citation type="submission" date="2016-10" db="EMBL/GenBank/DDBJ databases">
        <authorList>
            <person name="Varghese N."/>
        </authorList>
    </citation>
    <scope>NUCLEOTIDE SEQUENCE [LARGE SCALE GENOMIC DNA]</scope>
    <source>
        <strain evidence="3">DSM 24868</strain>
    </source>
</reference>
<dbReference type="GO" id="GO:0008887">
    <property type="term" value="F:glycerate kinase activity"/>
    <property type="evidence" value="ECO:0007669"/>
    <property type="project" value="UniProtKB-UniRule"/>
</dbReference>
<evidence type="ECO:0000313" key="2">
    <source>
        <dbReference type="EMBL" id="SEI98057.1"/>
    </source>
</evidence>
<protein>
    <submittedName>
        <fullName evidence="2">Glycerate kinase</fullName>
    </submittedName>
</protein>
<dbReference type="Proteomes" id="UP000183315">
    <property type="component" value="Unassembled WGS sequence"/>
</dbReference>
<proteinExistence type="inferred from homology"/>
<accession>A0A1H6V8H2</accession>
<comment type="similarity">
    <text evidence="1">Belongs to the glycerate kinase type-1 family.</text>
</comment>
<evidence type="ECO:0000313" key="3">
    <source>
        <dbReference type="Proteomes" id="UP000183315"/>
    </source>
</evidence>
<dbReference type="InterPro" id="IPR004381">
    <property type="entry name" value="Glycerate_kinase"/>
</dbReference>
<dbReference type="eggNOG" id="COG1929">
    <property type="taxonomic scope" value="Bacteria"/>
</dbReference>